<feature type="domain" description="DUF2207" evidence="1">
    <location>
        <begin position="6"/>
        <end position="87"/>
    </location>
</feature>
<protein>
    <recommendedName>
        <fullName evidence="1">DUF2207 domain-containing protein</fullName>
    </recommendedName>
</protein>
<organism evidence="2 3">
    <name type="scientific">Thermodesulfobacterium geofontis</name>
    <dbReference type="NCBI Taxonomy" id="1295609"/>
    <lineage>
        <taxon>Bacteria</taxon>
        <taxon>Pseudomonadati</taxon>
        <taxon>Thermodesulfobacteriota</taxon>
        <taxon>Thermodesulfobacteria</taxon>
        <taxon>Thermodesulfobacteriales</taxon>
        <taxon>Thermodesulfobacteriaceae</taxon>
        <taxon>Thermodesulfobacterium</taxon>
    </lineage>
</organism>
<proteinExistence type="predicted"/>
<evidence type="ECO:0000259" key="1">
    <source>
        <dbReference type="Pfam" id="PF09972"/>
    </source>
</evidence>
<dbReference type="AlphaFoldDB" id="A0A2N7PPT8"/>
<dbReference type="EMBL" id="PNIK01000023">
    <property type="protein sequence ID" value="PMP68365.1"/>
    <property type="molecule type" value="Genomic_DNA"/>
</dbReference>
<dbReference type="Pfam" id="PF09972">
    <property type="entry name" value="DUF2207"/>
    <property type="match status" value="1"/>
</dbReference>
<evidence type="ECO:0000313" key="2">
    <source>
        <dbReference type="EMBL" id="PMP68365.1"/>
    </source>
</evidence>
<accession>A0A2N7PPT8</accession>
<comment type="caution">
    <text evidence="2">The sequence shown here is derived from an EMBL/GenBank/DDBJ whole genome shotgun (WGS) entry which is preliminary data.</text>
</comment>
<sequence>MLKIINIGDIDEFYWNAIGTGWAVNINKGFAKVILLFDDDSIQIACYTGTFGSRGKDCKIKKNKNEITFFLTRPLSPHEGMTIAIGWEAGLIPIQTGPPWWKNPWIYLAIYLI</sequence>
<name>A0A2N7PPT8_9BACT</name>
<evidence type="ECO:0000313" key="3">
    <source>
        <dbReference type="Proteomes" id="UP000235460"/>
    </source>
</evidence>
<dbReference type="Proteomes" id="UP000235460">
    <property type="component" value="Unassembled WGS sequence"/>
</dbReference>
<reference evidence="2 3" key="1">
    <citation type="submission" date="2018-01" db="EMBL/GenBank/DDBJ databases">
        <title>Metagenomic assembled genomes from two thermal pools in the Uzon Caldera, Kamchatka, Russia.</title>
        <authorList>
            <person name="Wilkins L."/>
            <person name="Ettinger C."/>
        </authorList>
    </citation>
    <scope>NUCLEOTIDE SEQUENCE [LARGE SCALE GENOMIC DNA]</scope>
    <source>
        <strain evidence="2">ZAV-08</strain>
    </source>
</reference>
<gene>
    <name evidence="2" type="ORF">C0190_01620</name>
</gene>
<dbReference type="InterPro" id="IPR018702">
    <property type="entry name" value="DUF2207"/>
</dbReference>